<keyword evidence="1" id="KW-0812">Transmembrane</keyword>
<proteinExistence type="predicted"/>
<name>A0ABY0CSC5_9DELT</name>
<dbReference type="InterPro" id="IPR000866">
    <property type="entry name" value="AhpC/TSA"/>
</dbReference>
<dbReference type="CDD" id="cd02966">
    <property type="entry name" value="TlpA_like_family"/>
    <property type="match status" value="1"/>
</dbReference>
<keyword evidence="1" id="KW-1133">Transmembrane helix</keyword>
<reference evidence="3 4" key="1">
    <citation type="submission" date="2019-01" db="EMBL/GenBank/DDBJ databases">
        <title>Lujinxingia litoralis gen. nov., sp. nov. and Lujinxingia sediminis gen. nov., sp. nov., new members in the order Bradymonadales, isolated from coastal sediment.</title>
        <authorList>
            <person name="Li C.-M."/>
        </authorList>
    </citation>
    <scope>NUCLEOTIDE SEQUENCE [LARGE SCALE GENOMIC DNA]</scope>
    <source>
        <strain evidence="3 4">SEH01</strain>
    </source>
</reference>
<evidence type="ECO:0000313" key="4">
    <source>
        <dbReference type="Proteomes" id="UP000282926"/>
    </source>
</evidence>
<dbReference type="EMBL" id="SADD01000006">
    <property type="protein sequence ID" value="RVU43559.1"/>
    <property type="molecule type" value="Genomic_DNA"/>
</dbReference>
<protein>
    <submittedName>
        <fullName evidence="3">TlpA family protein disulfide reductase</fullName>
    </submittedName>
</protein>
<dbReference type="Proteomes" id="UP000282926">
    <property type="component" value="Unassembled WGS sequence"/>
</dbReference>
<organism evidence="3 4">
    <name type="scientific">Lujinxingia sediminis</name>
    <dbReference type="NCBI Taxonomy" id="2480984"/>
    <lineage>
        <taxon>Bacteria</taxon>
        <taxon>Deltaproteobacteria</taxon>
        <taxon>Bradymonadales</taxon>
        <taxon>Lujinxingiaceae</taxon>
        <taxon>Lujinxingia</taxon>
    </lineage>
</organism>
<evidence type="ECO:0000313" key="3">
    <source>
        <dbReference type="EMBL" id="RVU43559.1"/>
    </source>
</evidence>
<feature type="domain" description="Thioredoxin" evidence="2">
    <location>
        <begin position="53"/>
        <end position="191"/>
    </location>
</feature>
<keyword evidence="4" id="KW-1185">Reference proteome</keyword>
<dbReference type="InterPro" id="IPR013766">
    <property type="entry name" value="Thioredoxin_domain"/>
</dbReference>
<dbReference type="PROSITE" id="PS51352">
    <property type="entry name" value="THIOREDOXIN_2"/>
    <property type="match status" value="1"/>
</dbReference>
<dbReference type="Gene3D" id="3.40.30.10">
    <property type="entry name" value="Glutaredoxin"/>
    <property type="match status" value="1"/>
</dbReference>
<dbReference type="PANTHER" id="PTHR42852">
    <property type="entry name" value="THIOL:DISULFIDE INTERCHANGE PROTEIN DSBE"/>
    <property type="match status" value="1"/>
</dbReference>
<dbReference type="InterPro" id="IPR036249">
    <property type="entry name" value="Thioredoxin-like_sf"/>
</dbReference>
<comment type="caution">
    <text evidence="3">The sequence shown here is derived from an EMBL/GenBank/DDBJ whole genome shotgun (WGS) entry which is preliminary data.</text>
</comment>
<dbReference type="SUPFAM" id="SSF52833">
    <property type="entry name" value="Thioredoxin-like"/>
    <property type="match status" value="1"/>
</dbReference>
<dbReference type="PANTHER" id="PTHR42852:SF17">
    <property type="entry name" value="THIOREDOXIN-LIKE PROTEIN HI_1115"/>
    <property type="match status" value="1"/>
</dbReference>
<dbReference type="Pfam" id="PF00578">
    <property type="entry name" value="AhpC-TSA"/>
    <property type="match status" value="1"/>
</dbReference>
<evidence type="ECO:0000259" key="2">
    <source>
        <dbReference type="PROSITE" id="PS51352"/>
    </source>
</evidence>
<dbReference type="InterPro" id="IPR050553">
    <property type="entry name" value="Thioredoxin_ResA/DsbE_sf"/>
</dbReference>
<evidence type="ECO:0000256" key="1">
    <source>
        <dbReference type="SAM" id="Phobius"/>
    </source>
</evidence>
<feature type="transmembrane region" description="Helical" evidence="1">
    <location>
        <begin position="26"/>
        <end position="45"/>
    </location>
</feature>
<accession>A0ABY0CSC5</accession>
<sequence>MLSTSTASPDAPSPSPTRWQRLRATWWGRWGIDLLVLAIIFWAITSFQTRDLIERDTPAPPATLINLADGSELKLDDLQADRTLIYFWATWCGVCKAQSSVISAMHRHAEGRDDVDVISVVMDWSDRESLRAFVAENDIDYPVYLGTDALGKGFNVSSYPTIYVVDNERRVRHSIIGYTPRIGLYARLHLL</sequence>
<gene>
    <name evidence="3" type="ORF">EA187_12085</name>
</gene>
<keyword evidence="1" id="KW-0472">Membrane</keyword>